<dbReference type="AlphaFoldDB" id="L1KLA5"/>
<dbReference type="OrthoDB" id="5793358at2"/>
<dbReference type="PROSITE" id="PS50965">
    <property type="entry name" value="NERD"/>
    <property type="match status" value="1"/>
</dbReference>
<dbReference type="PATRIC" id="fig|698759.3.peg.8100"/>
<name>L1KLA5_9ACTN</name>
<accession>L1KLA5</accession>
<reference evidence="2 3" key="1">
    <citation type="submission" date="2012-11" db="EMBL/GenBank/DDBJ databases">
        <authorList>
            <person name="Huguet-Tapia J.C."/>
            <person name="Durkin A.S."/>
            <person name="Pettis G.S."/>
            <person name="Badger J.H."/>
        </authorList>
    </citation>
    <scope>NUCLEOTIDE SEQUENCE [LARGE SCALE GENOMIC DNA]</scope>
    <source>
        <strain evidence="2 3">91-03</strain>
    </source>
</reference>
<comment type="caution">
    <text evidence="2">The sequence shown here is derived from an EMBL/GenBank/DDBJ whole genome shotgun (WGS) entry which is preliminary data.</text>
</comment>
<protein>
    <recommendedName>
        <fullName evidence="1">NERD domain-containing protein</fullName>
    </recommendedName>
</protein>
<dbReference type="EMBL" id="AEJC01000616">
    <property type="protein sequence ID" value="EKX61173.1"/>
    <property type="molecule type" value="Genomic_DNA"/>
</dbReference>
<evidence type="ECO:0000313" key="3">
    <source>
        <dbReference type="Proteomes" id="UP000010411"/>
    </source>
</evidence>
<proteinExistence type="predicted"/>
<evidence type="ECO:0000259" key="1">
    <source>
        <dbReference type="PROSITE" id="PS50965"/>
    </source>
</evidence>
<dbReference type="RefSeq" id="WP_009337477.1">
    <property type="nucleotide sequence ID" value="NZ_AEJC01000616.1"/>
</dbReference>
<organism evidence="2 3">
    <name type="scientific">Streptomyces ipomoeae 91-03</name>
    <dbReference type="NCBI Taxonomy" id="698759"/>
    <lineage>
        <taxon>Bacteria</taxon>
        <taxon>Bacillati</taxon>
        <taxon>Actinomycetota</taxon>
        <taxon>Actinomycetes</taxon>
        <taxon>Kitasatosporales</taxon>
        <taxon>Streptomycetaceae</taxon>
        <taxon>Streptomyces</taxon>
    </lineage>
</organism>
<dbReference type="Pfam" id="PF08378">
    <property type="entry name" value="NERD"/>
    <property type="match status" value="1"/>
</dbReference>
<evidence type="ECO:0000313" key="2">
    <source>
        <dbReference type="EMBL" id="EKX61173.1"/>
    </source>
</evidence>
<sequence length="206" mass="22834">MDAAQNDLARNRPGDAVRRKIAELQPNAFLRFVNCRLPGSEIRSWHQGLIGELVTGRRLNRLKLRGWRILHAVQWDSGSDIDHLAIGPAGVFAINSKHHKGKSVWYGDRAITVNGTSTRYVAISQSEAKRVSQALSRHCGFQILVRPVISVVHAAKVKVKNAAPPVLVLSADEINRTLSGLLPTLTRDQIDRIYTVARNPRTWSGA</sequence>
<keyword evidence="3" id="KW-1185">Reference proteome</keyword>
<gene>
    <name evidence="2" type="ORF">STRIP9103_03654</name>
</gene>
<dbReference type="InterPro" id="IPR011528">
    <property type="entry name" value="NERD"/>
</dbReference>
<feature type="domain" description="NERD" evidence="1">
    <location>
        <begin position="47"/>
        <end position="158"/>
    </location>
</feature>
<dbReference type="Proteomes" id="UP000010411">
    <property type="component" value="Unassembled WGS sequence"/>
</dbReference>